<protein>
    <submittedName>
        <fullName evidence="1">Uncharacterized protein</fullName>
    </submittedName>
</protein>
<dbReference type="Proteomes" id="UP001055439">
    <property type="component" value="Chromosome 1"/>
</dbReference>
<name>A0A9E7EGI0_9LILI</name>
<gene>
    <name evidence="1" type="ORF">MUK42_35073</name>
</gene>
<keyword evidence="2" id="KW-1185">Reference proteome</keyword>
<reference evidence="1" key="1">
    <citation type="submission" date="2022-05" db="EMBL/GenBank/DDBJ databases">
        <title>The Musa troglodytarum L. genome provides insights into the mechanism of non-climacteric behaviour and enrichment of carotenoids.</title>
        <authorList>
            <person name="Wang J."/>
        </authorList>
    </citation>
    <scope>NUCLEOTIDE SEQUENCE</scope>
    <source>
        <tissue evidence="1">Leaf</tissue>
    </source>
</reference>
<organism evidence="1 2">
    <name type="scientific">Musa troglodytarum</name>
    <name type="common">fe'i banana</name>
    <dbReference type="NCBI Taxonomy" id="320322"/>
    <lineage>
        <taxon>Eukaryota</taxon>
        <taxon>Viridiplantae</taxon>
        <taxon>Streptophyta</taxon>
        <taxon>Embryophyta</taxon>
        <taxon>Tracheophyta</taxon>
        <taxon>Spermatophyta</taxon>
        <taxon>Magnoliopsida</taxon>
        <taxon>Liliopsida</taxon>
        <taxon>Zingiberales</taxon>
        <taxon>Musaceae</taxon>
        <taxon>Musa</taxon>
    </lineage>
</organism>
<accession>A0A9E7EGI0</accession>
<dbReference type="AlphaFoldDB" id="A0A9E7EGI0"/>
<dbReference type="OrthoDB" id="1738954at2759"/>
<sequence length="98" mass="11097">MSQKGSQLMKSEVMRRKSARKNIKPIIDVERLAAHHRHSIHREFEFKVRGAGAGCCFVGALEAAMSRVSIYERKRIRLCGPVGPIQQRCSSNMESNLE</sequence>
<feature type="non-terminal residue" evidence="1">
    <location>
        <position position="98"/>
    </location>
</feature>
<evidence type="ECO:0000313" key="2">
    <source>
        <dbReference type="Proteomes" id="UP001055439"/>
    </source>
</evidence>
<evidence type="ECO:0000313" key="1">
    <source>
        <dbReference type="EMBL" id="URD77005.1"/>
    </source>
</evidence>
<dbReference type="EMBL" id="CP097502">
    <property type="protein sequence ID" value="URD77005.1"/>
    <property type="molecule type" value="Genomic_DNA"/>
</dbReference>
<proteinExistence type="predicted"/>